<dbReference type="AlphaFoldDB" id="A0A1J5RE07"/>
<proteinExistence type="predicted"/>
<organism evidence="1">
    <name type="scientific">mine drainage metagenome</name>
    <dbReference type="NCBI Taxonomy" id="410659"/>
    <lineage>
        <taxon>unclassified sequences</taxon>
        <taxon>metagenomes</taxon>
        <taxon>ecological metagenomes</taxon>
    </lineage>
</organism>
<comment type="caution">
    <text evidence="1">The sequence shown here is derived from an EMBL/GenBank/DDBJ whole genome shotgun (WGS) entry which is preliminary data.</text>
</comment>
<accession>A0A1J5RE07</accession>
<dbReference type="Pfam" id="PF11604">
    <property type="entry name" value="CusF_Ec"/>
    <property type="match status" value="1"/>
</dbReference>
<reference evidence="1" key="1">
    <citation type="submission" date="2016-10" db="EMBL/GenBank/DDBJ databases">
        <title>Sequence of Gallionella enrichment culture.</title>
        <authorList>
            <person name="Poehlein A."/>
            <person name="Muehling M."/>
            <person name="Daniel R."/>
        </authorList>
    </citation>
    <scope>NUCLEOTIDE SEQUENCE</scope>
</reference>
<sequence length="132" mass="14210">MKTTPSTRTALALALATTLGTATMTFAQTHADHDHSTPEGMQKHMQLMQQEQQGKAAGQHEAEALVRKVDPAAGKITLRHGAVPGMDMGAMTMVYTVKDKAMLDGLKAGDKVRFTAEKVDGSYIVTRIEKAE</sequence>
<name>A0A1J5RE07_9ZZZZ</name>
<gene>
    <name evidence="1" type="ORF">GALL_278700</name>
</gene>
<dbReference type="InterPro" id="IPR021647">
    <property type="entry name" value="CusF_Ec"/>
</dbReference>
<evidence type="ECO:0000313" key="1">
    <source>
        <dbReference type="EMBL" id="OIQ90239.1"/>
    </source>
</evidence>
<protein>
    <submittedName>
        <fullName evidence="1">Periplasmic copper-binding protein</fullName>
    </submittedName>
</protein>
<dbReference type="EMBL" id="MLJW01000299">
    <property type="protein sequence ID" value="OIQ90239.1"/>
    <property type="molecule type" value="Genomic_DNA"/>
</dbReference>
<dbReference type="InterPro" id="IPR042230">
    <property type="entry name" value="CusF_sf"/>
</dbReference>
<dbReference type="Gene3D" id="2.40.50.320">
    <property type="entry name" value="Copper binding periplasmic protein CusF"/>
    <property type="match status" value="1"/>
</dbReference>